<comment type="caution">
    <text evidence="12">The sequence shown here is derived from an EMBL/GenBank/DDBJ whole genome shotgun (WGS) entry which is preliminary data.</text>
</comment>
<dbReference type="SMART" id="SM00399">
    <property type="entry name" value="ZnF_C4"/>
    <property type="match status" value="1"/>
</dbReference>
<dbReference type="GO" id="GO:0000978">
    <property type="term" value="F:RNA polymerase II cis-regulatory region sequence-specific DNA binding"/>
    <property type="evidence" value="ECO:0007669"/>
    <property type="project" value="TreeGrafter"/>
</dbReference>
<evidence type="ECO:0000256" key="1">
    <source>
        <dbReference type="ARBA" id="ARBA00022723"/>
    </source>
</evidence>
<name>A0A3M7RPD6_BRAPC</name>
<feature type="compositionally biased region" description="Basic and acidic residues" evidence="9">
    <location>
        <begin position="215"/>
        <end position="230"/>
    </location>
</feature>
<dbReference type="STRING" id="10195.A0A3M7RPD6"/>
<dbReference type="InterPro" id="IPR050234">
    <property type="entry name" value="Nuclear_hormone_rcpt_NR1"/>
</dbReference>
<dbReference type="Proteomes" id="UP000276133">
    <property type="component" value="Unassembled WGS sequence"/>
</dbReference>
<feature type="compositionally biased region" description="Polar residues" evidence="9">
    <location>
        <begin position="183"/>
        <end position="199"/>
    </location>
</feature>
<feature type="region of interest" description="Disordered" evidence="9">
    <location>
        <begin position="303"/>
        <end position="336"/>
    </location>
</feature>
<dbReference type="AlphaFoldDB" id="A0A3M7RPD6"/>
<feature type="region of interest" description="Disordered" evidence="9">
    <location>
        <begin position="166"/>
        <end position="230"/>
    </location>
</feature>
<dbReference type="PANTHER" id="PTHR24082:SF283">
    <property type="entry name" value="NUCLEAR HORMONE RECEPTOR HR96"/>
    <property type="match status" value="1"/>
</dbReference>
<evidence type="ECO:0000256" key="2">
    <source>
        <dbReference type="ARBA" id="ARBA00022771"/>
    </source>
</evidence>
<feature type="region of interest" description="Disordered" evidence="9">
    <location>
        <begin position="567"/>
        <end position="601"/>
    </location>
</feature>
<feature type="domain" description="Nuclear receptor" evidence="10">
    <location>
        <begin position="86"/>
        <end position="162"/>
    </location>
</feature>
<reference evidence="12 13" key="1">
    <citation type="journal article" date="2018" name="Sci. Rep.">
        <title>Genomic signatures of local adaptation to the degree of environmental predictability in rotifers.</title>
        <authorList>
            <person name="Franch-Gras L."/>
            <person name="Hahn C."/>
            <person name="Garcia-Roger E.M."/>
            <person name="Carmona M.J."/>
            <person name="Serra M."/>
            <person name="Gomez A."/>
        </authorList>
    </citation>
    <scope>NUCLEOTIDE SEQUENCE [LARGE SCALE GENOMIC DNA]</scope>
    <source>
        <strain evidence="12">HYR1</strain>
    </source>
</reference>
<dbReference type="GO" id="GO:0030154">
    <property type="term" value="P:cell differentiation"/>
    <property type="evidence" value="ECO:0007669"/>
    <property type="project" value="TreeGrafter"/>
</dbReference>
<dbReference type="Gene3D" id="3.30.50.10">
    <property type="entry name" value="Erythroid Transcription Factor GATA-1, subunit A"/>
    <property type="match status" value="1"/>
</dbReference>
<feature type="domain" description="NR LBD" evidence="11">
    <location>
        <begin position="336"/>
        <end position="613"/>
    </location>
</feature>
<keyword evidence="13" id="KW-1185">Reference proteome</keyword>
<feature type="compositionally biased region" description="Low complexity" evidence="9">
    <location>
        <begin position="567"/>
        <end position="594"/>
    </location>
</feature>
<evidence type="ECO:0000256" key="8">
    <source>
        <dbReference type="ARBA" id="ARBA00023242"/>
    </source>
</evidence>
<dbReference type="PROSITE" id="PS51843">
    <property type="entry name" value="NR_LBD"/>
    <property type="match status" value="1"/>
</dbReference>
<feature type="region of interest" description="Disordered" evidence="9">
    <location>
        <begin position="1"/>
        <end position="23"/>
    </location>
</feature>
<dbReference type="SUPFAM" id="SSF57716">
    <property type="entry name" value="Glucocorticoid receptor-like (DNA-binding domain)"/>
    <property type="match status" value="1"/>
</dbReference>
<evidence type="ECO:0000313" key="12">
    <source>
        <dbReference type="EMBL" id="RNA25401.1"/>
    </source>
</evidence>
<dbReference type="InterPro" id="IPR000536">
    <property type="entry name" value="Nucl_hrmn_rcpt_lig-bd"/>
</dbReference>
<keyword evidence="3" id="KW-0862">Zinc</keyword>
<proteinExistence type="predicted"/>
<dbReference type="GO" id="GO:0008270">
    <property type="term" value="F:zinc ion binding"/>
    <property type="evidence" value="ECO:0007669"/>
    <property type="project" value="UniProtKB-KW"/>
</dbReference>
<keyword evidence="6" id="KW-0804">Transcription</keyword>
<evidence type="ECO:0000259" key="11">
    <source>
        <dbReference type="PROSITE" id="PS51843"/>
    </source>
</evidence>
<dbReference type="GO" id="GO:0000122">
    <property type="term" value="P:negative regulation of transcription by RNA polymerase II"/>
    <property type="evidence" value="ECO:0007669"/>
    <property type="project" value="TreeGrafter"/>
</dbReference>
<evidence type="ECO:0000256" key="7">
    <source>
        <dbReference type="ARBA" id="ARBA00023170"/>
    </source>
</evidence>
<dbReference type="EMBL" id="REGN01002929">
    <property type="protein sequence ID" value="RNA25401.1"/>
    <property type="molecule type" value="Genomic_DNA"/>
</dbReference>
<dbReference type="Pfam" id="PF00105">
    <property type="entry name" value="zf-C4"/>
    <property type="match status" value="1"/>
</dbReference>
<keyword evidence="5" id="KW-0238">DNA-binding</keyword>
<feature type="compositionally biased region" description="Basic and acidic residues" evidence="9">
    <location>
        <begin position="166"/>
        <end position="177"/>
    </location>
</feature>
<dbReference type="PROSITE" id="PS51030">
    <property type="entry name" value="NUCLEAR_REC_DBD_2"/>
    <property type="match status" value="1"/>
</dbReference>
<evidence type="ECO:0000256" key="5">
    <source>
        <dbReference type="ARBA" id="ARBA00023125"/>
    </source>
</evidence>
<sequence length="613" mass="70240">MQNFTYSSSAPFDSSSGHHSFPFGAQMNQQQLQLHLELQQQLNRGKKLNEDEYDYYDEDEYEDEPDDEDKSTLGAASALQKKPKGELTCVVCGAPANGYNFDAITCESCKAFFRRNAFRPLNLFRCSNNNQCEINIQTRKKCKKCRIVKCFNLGMRRDWIMTEMEREEKRRKIEENRKKKTTDGNVSESMSHSELSMTTPIVKPIRRRRRRRRHSLLDQKPIDQNRLSSDEKKIYSTETLKQSSYTGTFYTDNQTQIHSLPNLYPSYGHSSTSSHSTTNFYYENDDLKKSAEHKSKMNSAALYSTMSPQSQASQPPSNSSSPSLNEQEQNGTSRPFERTAIDAIRKAYKQAIQLVKAYGQPKDSDNINDTINLTELGVRRIIFYFKLISDFRNLNHDLMVKLLKQNMMTIIQIHGINSYNKQENSFKEPDTDDTPFAADSLKSVYGDEVYQKIITITVNLHDLCQGDLVYIKLLMLIILFDPVNDTLNASERVMIKSLQEKYMNLTFASLCDRLACAAKANLVLKSMLFEVSKINDLARWFERTVVERSDSEFVRPLMKEIFSFPSDHTPPSSINSSSASSSVQSVSSMPPSSVGFNEKTDIKQEAFSQDFVQ</sequence>
<protein>
    <submittedName>
        <fullName evidence="12">Nuclear hormone receptor HR96-like isoform X3</fullName>
    </submittedName>
</protein>
<dbReference type="InterPro" id="IPR013088">
    <property type="entry name" value="Znf_NHR/GATA"/>
</dbReference>
<evidence type="ECO:0000256" key="6">
    <source>
        <dbReference type="ARBA" id="ARBA00023163"/>
    </source>
</evidence>
<evidence type="ECO:0000256" key="4">
    <source>
        <dbReference type="ARBA" id="ARBA00023015"/>
    </source>
</evidence>
<dbReference type="InterPro" id="IPR035500">
    <property type="entry name" value="NHR-like_dom_sf"/>
</dbReference>
<organism evidence="12 13">
    <name type="scientific">Brachionus plicatilis</name>
    <name type="common">Marine rotifer</name>
    <name type="synonym">Brachionus muelleri</name>
    <dbReference type="NCBI Taxonomy" id="10195"/>
    <lineage>
        <taxon>Eukaryota</taxon>
        <taxon>Metazoa</taxon>
        <taxon>Spiralia</taxon>
        <taxon>Gnathifera</taxon>
        <taxon>Rotifera</taxon>
        <taxon>Eurotatoria</taxon>
        <taxon>Monogononta</taxon>
        <taxon>Pseudotrocha</taxon>
        <taxon>Ploima</taxon>
        <taxon>Brachionidae</taxon>
        <taxon>Brachionus</taxon>
    </lineage>
</organism>
<dbReference type="PRINTS" id="PR00047">
    <property type="entry name" value="STROIDFINGER"/>
</dbReference>
<gene>
    <name evidence="12" type="ORF">BpHYR1_037652</name>
</gene>
<keyword evidence="7 12" id="KW-0675">Receptor</keyword>
<dbReference type="Gene3D" id="1.10.565.10">
    <property type="entry name" value="Retinoid X Receptor"/>
    <property type="match status" value="1"/>
</dbReference>
<evidence type="ECO:0000259" key="10">
    <source>
        <dbReference type="PROSITE" id="PS51030"/>
    </source>
</evidence>
<keyword evidence="8" id="KW-0539">Nucleus</keyword>
<evidence type="ECO:0000313" key="13">
    <source>
        <dbReference type="Proteomes" id="UP000276133"/>
    </source>
</evidence>
<accession>A0A3M7RPD6</accession>
<dbReference type="PANTHER" id="PTHR24082">
    <property type="entry name" value="NUCLEAR HORMONE RECEPTOR"/>
    <property type="match status" value="1"/>
</dbReference>
<feature type="compositionally biased region" description="Basic residues" evidence="9">
    <location>
        <begin position="204"/>
        <end position="214"/>
    </location>
</feature>
<feature type="compositionally biased region" description="Polar residues" evidence="9">
    <location>
        <begin position="324"/>
        <end position="333"/>
    </location>
</feature>
<dbReference type="OrthoDB" id="10068706at2759"/>
<keyword evidence="1" id="KW-0479">Metal-binding</keyword>
<dbReference type="GO" id="GO:0045944">
    <property type="term" value="P:positive regulation of transcription by RNA polymerase II"/>
    <property type="evidence" value="ECO:0007669"/>
    <property type="project" value="TreeGrafter"/>
</dbReference>
<dbReference type="InterPro" id="IPR001628">
    <property type="entry name" value="Znf_hrmn_rcpt"/>
</dbReference>
<dbReference type="GO" id="GO:0004879">
    <property type="term" value="F:nuclear receptor activity"/>
    <property type="evidence" value="ECO:0007669"/>
    <property type="project" value="TreeGrafter"/>
</dbReference>
<dbReference type="PROSITE" id="PS00031">
    <property type="entry name" value="NUCLEAR_REC_DBD_1"/>
    <property type="match status" value="1"/>
</dbReference>
<evidence type="ECO:0000256" key="9">
    <source>
        <dbReference type="SAM" id="MobiDB-lite"/>
    </source>
</evidence>
<feature type="compositionally biased region" description="Polar residues" evidence="9">
    <location>
        <begin position="1"/>
        <end position="18"/>
    </location>
</feature>
<keyword evidence="4" id="KW-0805">Transcription regulation</keyword>
<evidence type="ECO:0000256" key="3">
    <source>
        <dbReference type="ARBA" id="ARBA00022833"/>
    </source>
</evidence>
<keyword evidence="2" id="KW-0863">Zinc-finger</keyword>
<feature type="compositionally biased region" description="Acidic residues" evidence="9">
    <location>
        <begin position="58"/>
        <end position="69"/>
    </location>
</feature>
<feature type="region of interest" description="Disordered" evidence="9">
    <location>
        <begin position="58"/>
        <end position="77"/>
    </location>
</feature>
<dbReference type="SUPFAM" id="SSF48508">
    <property type="entry name" value="Nuclear receptor ligand-binding domain"/>
    <property type="match status" value="1"/>
</dbReference>
<feature type="compositionally biased region" description="Low complexity" evidence="9">
    <location>
        <begin position="307"/>
        <end position="323"/>
    </location>
</feature>